<dbReference type="EMBL" id="CP073041">
    <property type="protein sequence ID" value="UXE61288.1"/>
    <property type="molecule type" value="Genomic_DNA"/>
</dbReference>
<feature type="transmembrane region" description="Helical" evidence="1">
    <location>
        <begin position="20"/>
        <end position="37"/>
    </location>
</feature>
<proteinExistence type="predicted"/>
<feature type="transmembrane region" description="Helical" evidence="1">
    <location>
        <begin position="43"/>
        <end position="63"/>
    </location>
</feature>
<keyword evidence="1" id="KW-1133">Transmembrane helix</keyword>
<sequence>MKSRFSLMDWLESRWATPSYSGWLLFALSCCFFGAATNTMAGWLYVLSGMIFSLLAIGAIMPVRSLRQLKLERFPLHPVSAGEDLTIEISIKNPTKIPKTLLQVWDVLPENLGRPQGTAIELIPPQGSHDWHYYLQAQQRGVYHWQALQLRTGTPLGLFWCRRTKSLPAKAIVYPQVLPLMQCPIVDAIGSEDSPKLQSDRRYQAATEGITKTLRPYRYGDSTRLIHWRTSARFDDFKVRELEIITGGQDIVIAVDSAITWQTESFEQAVIAAASLYFYATRCQLNVKLWTAGSGLQHGTRTVLETLAAIQLGEAQCHEIPAKIPLLWLTNSVNNLDFLATYSSWLYFSQNDMTYPRASTLASGLVIDLTQPLAQQLQKPLR</sequence>
<dbReference type="Proteomes" id="UP001065613">
    <property type="component" value="Chromosome"/>
</dbReference>
<dbReference type="AlphaFoldDB" id="A0A977PWK1"/>
<keyword evidence="1" id="KW-0472">Membrane</keyword>
<evidence type="ECO:0000313" key="3">
    <source>
        <dbReference type="EMBL" id="UXE61288.1"/>
    </source>
</evidence>
<keyword evidence="1" id="KW-0812">Transmembrane</keyword>
<name>A0A977PWK1_9CYAN</name>
<evidence type="ECO:0000256" key="1">
    <source>
        <dbReference type="SAM" id="Phobius"/>
    </source>
</evidence>
<reference evidence="3" key="1">
    <citation type="submission" date="2021-04" db="EMBL/GenBank/DDBJ databases">
        <title>Genome sequence of Woronichinia naegeliana from Washington state freshwater lake bloom.</title>
        <authorList>
            <person name="Dreher T.W."/>
        </authorList>
    </citation>
    <scope>NUCLEOTIDE SEQUENCE</scope>
    <source>
        <strain evidence="3">WA131</strain>
    </source>
</reference>
<feature type="domain" description="DUF58" evidence="2">
    <location>
        <begin position="214"/>
        <end position="293"/>
    </location>
</feature>
<dbReference type="PANTHER" id="PTHR34351">
    <property type="entry name" value="SLR1927 PROTEIN-RELATED"/>
    <property type="match status" value="1"/>
</dbReference>
<gene>
    <name evidence="3" type="ORF">KA717_38970</name>
</gene>
<dbReference type="InterPro" id="IPR002881">
    <property type="entry name" value="DUF58"/>
</dbReference>
<dbReference type="PROSITE" id="PS51257">
    <property type="entry name" value="PROKAR_LIPOPROTEIN"/>
    <property type="match status" value="1"/>
</dbReference>
<dbReference type="KEGG" id="wna:KA717_38970"/>
<protein>
    <submittedName>
        <fullName evidence="3">DUF58 domain-containing protein</fullName>
    </submittedName>
</protein>
<organism evidence="3">
    <name type="scientific">Woronichinia naegeliana WA131</name>
    <dbReference type="NCBI Taxonomy" id="2824559"/>
    <lineage>
        <taxon>Bacteria</taxon>
        <taxon>Bacillati</taxon>
        <taxon>Cyanobacteriota</taxon>
        <taxon>Cyanophyceae</taxon>
        <taxon>Synechococcales</taxon>
        <taxon>Coelosphaeriaceae</taxon>
        <taxon>Woronichinia</taxon>
    </lineage>
</organism>
<accession>A0A977PWK1</accession>
<evidence type="ECO:0000259" key="2">
    <source>
        <dbReference type="Pfam" id="PF01882"/>
    </source>
</evidence>
<dbReference type="Pfam" id="PF01882">
    <property type="entry name" value="DUF58"/>
    <property type="match status" value="1"/>
</dbReference>
<dbReference type="PANTHER" id="PTHR34351:SF1">
    <property type="entry name" value="SLR1927 PROTEIN"/>
    <property type="match status" value="1"/>
</dbReference>